<feature type="non-terminal residue" evidence="2">
    <location>
        <position position="1"/>
    </location>
</feature>
<protein>
    <submittedName>
        <fullName evidence="2">Uncharacterized protein</fullName>
    </submittedName>
</protein>
<accession>A0ABS8SW67</accession>
<keyword evidence="3" id="KW-1185">Reference proteome</keyword>
<gene>
    <name evidence="2" type="ORF">HAX54_049744</name>
</gene>
<feature type="region of interest" description="Disordered" evidence="1">
    <location>
        <begin position="1"/>
        <end position="32"/>
    </location>
</feature>
<comment type="caution">
    <text evidence="2">The sequence shown here is derived from an EMBL/GenBank/DDBJ whole genome shotgun (WGS) entry which is preliminary data.</text>
</comment>
<proteinExistence type="predicted"/>
<feature type="compositionally biased region" description="Polar residues" evidence="1">
    <location>
        <begin position="1"/>
        <end position="10"/>
    </location>
</feature>
<sequence length="61" mass="6935">YRPSLEQSVARSAHQGDGDCHQMRRQQGRSVPVRKVAVSEGLWDKGACLRTPLQAEMLEWK</sequence>
<evidence type="ECO:0000313" key="2">
    <source>
        <dbReference type="EMBL" id="MCD7462985.1"/>
    </source>
</evidence>
<evidence type="ECO:0000313" key="3">
    <source>
        <dbReference type="Proteomes" id="UP000823775"/>
    </source>
</evidence>
<reference evidence="2 3" key="1">
    <citation type="journal article" date="2021" name="BMC Genomics">
        <title>Datura genome reveals duplications of psychoactive alkaloid biosynthetic genes and high mutation rate following tissue culture.</title>
        <authorList>
            <person name="Rajewski A."/>
            <person name="Carter-House D."/>
            <person name="Stajich J."/>
            <person name="Litt A."/>
        </authorList>
    </citation>
    <scope>NUCLEOTIDE SEQUENCE [LARGE SCALE GENOMIC DNA]</scope>
    <source>
        <strain evidence="2">AR-01</strain>
    </source>
</reference>
<dbReference type="Proteomes" id="UP000823775">
    <property type="component" value="Unassembled WGS sequence"/>
</dbReference>
<dbReference type="EMBL" id="JACEIK010000851">
    <property type="protein sequence ID" value="MCD7462985.1"/>
    <property type="molecule type" value="Genomic_DNA"/>
</dbReference>
<evidence type="ECO:0000256" key="1">
    <source>
        <dbReference type="SAM" id="MobiDB-lite"/>
    </source>
</evidence>
<name>A0ABS8SW67_DATST</name>
<organism evidence="2 3">
    <name type="scientific">Datura stramonium</name>
    <name type="common">Jimsonweed</name>
    <name type="synonym">Common thornapple</name>
    <dbReference type="NCBI Taxonomy" id="4076"/>
    <lineage>
        <taxon>Eukaryota</taxon>
        <taxon>Viridiplantae</taxon>
        <taxon>Streptophyta</taxon>
        <taxon>Embryophyta</taxon>
        <taxon>Tracheophyta</taxon>
        <taxon>Spermatophyta</taxon>
        <taxon>Magnoliopsida</taxon>
        <taxon>eudicotyledons</taxon>
        <taxon>Gunneridae</taxon>
        <taxon>Pentapetalae</taxon>
        <taxon>asterids</taxon>
        <taxon>lamiids</taxon>
        <taxon>Solanales</taxon>
        <taxon>Solanaceae</taxon>
        <taxon>Solanoideae</taxon>
        <taxon>Datureae</taxon>
        <taxon>Datura</taxon>
    </lineage>
</organism>